<evidence type="ECO:0000313" key="3">
    <source>
        <dbReference type="EMBL" id="KAK7204734.1"/>
    </source>
</evidence>
<protein>
    <submittedName>
        <fullName evidence="3">Mitochondrial ribosomal protein of the large subunit</fullName>
    </submittedName>
</protein>
<accession>A0ABR1F4G4</accession>
<sequence>MKLPSMSPAAKAVFERMPAQLSKFFLRYPPRTIQKYAEKPVPIDDPTRNPFLPAFNPATKKYREPVYSLRQQSVLYKLAEEYGVRKLLPFMTKKFGLHKQAQKKKMKRSKNPKGHKYDNTKEERAAKRAEAIRQMDEIVAKVKGKRYQRRIAAKSKLPKHLF</sequence>
<dbReference type="RefSeq" id="XP_064767767.1">
    <property type="nucleotide sequence ID" value="XM_064910838.1"/>
</dbReference>
<dbReference type="Proteomes" id="UP001498771">
    <property type="component" value="Unassembled WGS sequence"/>
</dbReference>
<gene>
    <name evidence="3" type="ORF">BZA70DRAFT_258176</name>
</gene>
<evidence type="ECO:0000313" key="4">
    <source>
        <dbReference type="Proteomes" id="UP001498771"/>
    </source>
</evidence>
<keyword evidence="3" id="KW-0687">Ribonucleoprotein</keyword>
<feature type="region of interest" description="Disordered" evidence="1">
    <location>
        <begin position="98"/>
        <end position="124"/>
    </location>
</feature>
<reference evidence="3 4" key="1">
    <citation type="submission" date="2024-03" db="EMBL/GenBank/DDBJ databases">
        <title>Genome-scale model development and genomic sequencing of the oleaginous clade Lipomyces.</title>
        <authorList>
            <consortium name="Lawrence Berkeley National Laboratory"/>
            <person name="Czajka J.J."/>
            <person name="Han Y."/>
            <person name="Kim J."/>
            <person name="Mondo S.J."/>
            <person name="Hofstad B.A."/>
            <person name="Robles A."/>
            <person name="Haridas S."/>
            <person name="Riley R."/>
            <person name="LaButti K."/>
            <person name="Pangilinan J."/>
            <person name="Andreopoulos W."/>
            <person name="Lipzen A."/>
            <person name="Yan J."/>
            <person name="Wang M."/>
            <person name="Ng V."/>
            <person name="Grigoriev I.V."/>
            <person name="Spatafora J.W."/>
            <person name="Magnuson J.K."/>
            <person name="Baker S.E."/>
            <person name="Pomraning K.R."/>
        </authorList>
    </citation>
    <scope>NUCLEOTIDE SEQUENCE [LARGE SCALE GENOMIC DNA]</scope>
    <source>
        <strain evidence="3 4">Phaff 52-87</strain>
    </source>
</reference>
<dbReference type="Pfam" id="PF18126">
    <property type="entry name" value="Mitoc_mL59"/>
    <property type="match status" value="1"/>
</dbReference>
<feature type="compositionally biased region" description="Basic residues" evidence="1">
    <location>
        <begin position="98"/>
        <end position="114"/>
    </location>
</feature>
<proteinExistence type="predicted"/>
<dbReference type="GeneID" id="90036350"/>
<evidence type="ECO:0000259" key="2">
    <source>
        <dbReference type="Pfam" id="PF18126"/>
    </source>
</evidence>
<dbReference type="InterPro" id="IPR040922">
    <property type="entry name" value="Ribosomal_mL59_dom"/>
</dbReference>
<dbReference type="InterPro" id="IPR037507">
    <property type="entry name" value="Ribosomal_mL59"/>
</dbReference>
<name>A0ABR1F4G4_9ASCO</name>
<comment type="caution">
    <text evidence="3">The sequence shown here is derived from an EMBL/GenBank/DDBJ whole genome shotgun (WGS) entry which is preliminary data.</text>
</comment>
<dbReference type="PANTHER" id="PTHR28041">
    <property type="entry name" value="54S RIBOSOMAL PROTEIN L25, MITOCHONDRIAL"/>
    <property type="match status" value="1"/>
</dbReference>
<dbReference type="PANTHER" id="PTHR28041:SF1">
    <property type="entry name" value="LARGE RIBOSOMAL SUBUNIT PROTEIN ML59"/>
    <property type="match status" value="1"/>
</dbReference>
<dbReference type="EMBL" id="JBBJBU010000007">
    <property type="protein sequence ID" value="KAK7204734.1"/>
    <property type="molecule type" value="Genomic_DNA"/>
</dbReference>
<feature type="domain" description="Large ribosomal subunit protein mL59" evidence="2">
    <location>
        <begin position="20"/>
        <end position="143"/>
    </location>
</feature>
<keyword evidence="4" id="KW-1185">Reference proteome</keyword>
<dbReference type="GO" id="GO:0005840">
    <property type="term" value="C:ribosome"/>
    <property type="evidence" value="ECO:0007669"/>
    <property type="project" value="UniProtKB-KW"/>
</dbReference>
<feature type="compositionally biased region" description="Basic and acidic residues" evidence="1">
    <location>
        <begin position="115"/>
        <end position="124"/>
    </location>
</feature>
<keyword evidence="3" id="KW-0689">Ribosomal protein</keyword>
<evidence type="ECO:0000256" key="1">
    <source>
        <dbReference type="SAM" id="MobiDB-lite"/>
    </source>
</evidence>
<organism evidence="3 4">
    <name type="scientific">Myxozyma melibiosi</name>
    <dbReference type="NCBI Taxonomy" id="54550"/>
    <lineage>
        <taxon>Eukaryota</taxon>
        <taxon>Fungi</taxon>
        <taxon>Dikarya</taxon>
        <taxon>Ascomycota</taxon>
        <taxon>Saccharomycotina</taxon>
        <taxon>Lipomycetes</taxon>
        <taxon>Lipomycetales</taxon>
        <taxon>Lipomycetaceae</taxon>
        <taxon>Myxozyma</taxon>
    </lineage>
</organism>